<evidence type="ECO:0000313" key="2">
    <source>
        <dbReference type="EMBL" id="SNB84347.1"/>
    </source>
</evidence>
<organism evidence="2 3">
    <name type="scientific">Rhodoblastus acidophilus</name>
    <name type="common">Rhodopseudomonas acidophila</name>
    <dbReference type="NCBI Taxonomy" id="1074"/>
    <lineage>
        <taxon>Bacteria</taxon>
        <taxon>Pseudomonadati</taxon>
        <taxon>Pseudomonadota</taxon>
        <taxon>Alphaproteobacteria</taxon>
        <taxon>Hyphomicrobiales</taxon>
        <taxon>Rhodoblastaceae</taxon>
        <taxon>Rhodoblastus</taxon>
    </lineage>
</organism>
<name>A0A212SFP8_RHOAC</name>
<evidence type="ECO:0000256" key="1">
    <source>
        <dbReference type="SAM" id="MobiDB-lite"/>
    </source>
</evidence>
<protein>
    <submittedName>
        <fullName evidence="2">Uncharacterized protein</fullName>
    </submittedName>
</protein>
<dbReference type="RefSeq" id="WP_088522634.1">
    <property type="nucleotide sequence ID" value="NZ_FYDG01000035.1"/>
</dbReference>
<keyword evidence="3" id="KW-1185">Reference proteome</keyword>
<feature type="region of interest" description="Disordered" evidence="1">
    <location>
        <begin position="47"/>
        <end position="77"/>
    </location>
</feature>
<evidence type="ECO:0000313" key="3">
    <source>
        <dbReference type="Proteomes" id="UP000198418"/>
    </source>
</evidence>
<sequence length="77" mass="8334">MSTAGLRPPRRPTPRKTNTIAPKGGGDETPEWIADKQKRLGKIREAKQAIEEEPAASAAAKAAAERAAEEMRQAEHC</sequence>
<dbReference type="EMBL" id="FYDG01000035">
    <property type="protein sequence ID" value="SNB84347.1"/>
    <property type="molecule type" value="Genomic_DNA"/>
</dbReference>
<feature type="region of interest" description="Disordered" evidence="1">
    <location>
        <begin position="1"/>
        <end position="32"/>
    </location>
</feature>
<accession>A0A212SFP8</accession>
<feature type="compositionally biased region" description="Basic and acidic residues" evidence="1">
    <location>
        <begin position="63"/>
        <end position="77"/>
    </location>
</feature>
<dbReference type="Proteomes" id="UP000198418">
    <property type="component" value="Unassembled WGS sequence"/>
</dbReference>
<dbReference type="AlphaFoldDB" id="A0A212SFP8"/>
<proteinExistence type="predicted"/>
<reference evidence="3" key="1">
    <citation type="submission" date="2017-06" db="EMBL/GenBank/DDBJ databases">
        <authorList>
            <person name="Varghese N."/>
            <person name="Submissions S."/>
        </authorList>
    </citation>
    <scope>NUCLEOTIDE SEQUENCE [LARGE SCALE GENOMIC DNA]</scope>
    <source>
        <strain evidence="3">DSM 137</strain>
    </source>
</reference>
<gene>
    <name evidence="2" type="ORF">SAMN06265338_13511</name>
</gene>